<evidence type="ECO:0000256" key="7">
    <source>
        <dbReference type="RuleBase" id="RU362065"/>
    </source>
</evidence>
<dbReference type="RefSeq" id="WP_377494912.1">
    <property type="nucleotide sequence ID" value="NZ_JBHMDO010000022.1"/>
</dbReference>
<evidence type="ECO:0000256" key="5">
    <source>
        <dbReference type="ARBA" id="ARBA00022525"/>
    </source>
</evidence>
<feature type="coiled-coil region" evidence="8">
    <location>
        <begin position="180"/>
        <end position="217"/>
    </location>
</feature>
<evidence type="ECO:0000259" key="10">
    <source>
        <dbReference type="Pfam" id="PF06429"/>
    </source>
</evidence>
<dbReference type="PANTHER" id="PTHR30033">
    <property type="entry name" value="FLAGELLAR HOOK-ASSOCIATED PROTEIN 1"/>
    <property type="match status" value="1"/>
</dbReference>
<dbReference type="Pfam" id="PF00460">
    <property type="entry name" value="Flg_bb_rod"/>
    <property type="match status" value="1"/>
</dbReference>
<keyword evidence="8" id="KW-0175">Coiled coil</keyword>
<dbReference type="InterPro" id="IPR010930">
    <property type="entry name" value="Flg_bb/hook_C_dom"/>
</dbReference>
<dbReference type="Proteomes" id="UP001589747">
    <property type="component" value="Unassembled WGS sequence"/>
</dbReference>
<dbReference type="InterPro" id="IPR001444">
    <property type="entry name" value="Flag_bb_rod_N"/>
</dbReference>
<evidence type="ECO:0000256" key="1">
    <source>
        <dbReference type="ARBA" id="ARBA00004365"/>
    </source>
</evidence>
<evidence type="ECO:0000256" key="2">
    <source>
        <dbReference type="ARBA" id="ARBA00004613"/>
    </source>
</evidence>
<evidence type="ECO:0000256" key="4">
    <source>
        <dbReference type="ARBA" id="ARBA00016244"/>
    </source>
</evidence>
<keyword evidence="5 7" id="KW-0964">Secreted</keyword>
<dbReference type="InterPro" id="IPR053927">
    <property type="entry name" value="FlgK_helical"/>
</dbReference>
<feature type="domain" description="Flagellar hook-associated protein FlgK helical" evidence="11">
    <location>
        <begin position="102"/>
        <end position="297"/>
    </location>
</feature>
<evidence type="ECO:0000256" key="6">
    <source>
        <dbReference type="ARBA" id="ARBA00023143"/>
    </source>
</evidence>
<comment type="caution">
    <text evidence="12">The sequence shown here is derived from an EMBL/GenBank/DDBJ whole genome shotgun (WGS) entry which is preliminary data.</text>
</comment>
<dbReference type="EMBL" id="JBHMDO010000022">
    <property type="protein sequence ID" value="MFB9327050.1"/>
    <property type="molecule type" value="Genomic_DNA"/>
</dbReference>
<keyword evidence="13" id="KW-1185">Reference proteome</keyword>
<dbReference type="Pfam" id="PF22638">
    <property type="entry name" value="FlgK_D1"/>
    <property type="match status" value="1"/>
</dbReference>
<evidence type="ECO:0000256" key="3">
    <source>
        <dbReference type="ARBA" id="ARBA00009677"/>
    </source>
</evidence>
<evidence type="ECO:0000259" key="11">
    <source>
        <dbReference type="Pfam" id="PF22638"/>
    </source>
</evidence>
<dbReference type="PRINTS" id="PR01005">
    <property type="entry name" value="FLGHOOKAP1"/>
</dbReference>
<evidence type="ECO:0000313" key="12">
    <source>
        <dbReference type="EMBL" id="MFB9327050.1"/>
    </source>
</evidence>
<accession>A0ABV5KPA9</accession>
<comment type="similarity">
    <text evidence="3 7">Belongs to the flagella basal body rod proteins family.</text>
</comment>
<dbReference type="InterPro" id="IPR002371">
    <property type="entry name" value="FlgK"/>
</dbReference>
<dbReference type="NCBIfam" id="TIGR02492">
    <property type="entry name" value="flgK_ends"/>
    <property type="match status" value="1"/>
</dbReference>
<dbReference type="Pfam" id="PF06429">
    <property type="entry name" value="Flg_bbr_C"/>
    <property type="match status" value="1"/>
</dbReference>
<comment type="subcellular location">
    <subcellularLocation>
        <location evidence="1 7">Bacterial flagellum</location>
    </subcellularLocation>
    <subcellularLocation>
        <location evidence="2 7">Secreted</location>
    </subcellularLocation>
</comment>
<organism evidence="12 13">
    <name type="scientific">Paenibacillus aurantiacus</name>
    <dbReference type="NCBI Taxonomy" id="1936118"/>
    <lineage>
        <taxon>Bacteria</taxon>
        <taxon>Bacillati</taxon>
        <taxon>Bacillota</taxon>
        <taxon>Bacilli</taxon>
        <taxon>Bacillales</taxon>
        <taxon>Paenibacillaceae</taxon>
        <taxon>Paenibacillus</taxon>
    </lineage>
</organism>
<keyword evidence="6 7" id="KW-0975">Bacterial flagellum</keyword>
<protein>
    <recommendedName>
        <fullName evidence="4 7">Flagellar hook-associated protein 1</fullName>
        <shortName evidence="7">HAP1</shortName>
    </recommendedName>
</protein>
<keyword evidence="12" id="KW-0966">Cell projection</keyword>
<keyword evidence="12" id="KW-0969">Cilium</keyword>
<evidence type="ECO:0000256" key="8">
    <source>
        <dbReference type="SAM" id="Coils"/>
    </source>
</evidence>
<feature type="domain" description="Flagellar basal-body/hook protein C-terminal" evidence="10">
    <location>
        <begin position="472"/>
        <end position="511"/>
    </location>
</feature>
<evidence type="ECO:0000259" key="9">
    <source>
        <dbReference type="Pfam" id="PF00460"/>
    </source>
</evidence>
<dbReference type="PANTHER" id="PTHR30033:SF1">
    <property type="entry name" value="FLAGELLAR HOOK-ASSOCIATED PROTEIN 1"/>
    <property type="match status" value="1"/>
</dbReference>
<evidence type="ECO:0000313" key="13">
    <source>
        <dbReference type="Proteomes" id="UP001589747"/>
    </source>
</evidence>
<keyword evidence="12" id="KW-0282">Flagellum</keyword>
<proteinExistence type="inferred from homology"/>
<feature type="domain" description="Flagellar basal body rod protein N-terminal" evidence="9">
    <location>
        <begin position="8"/>
        <end position="38"/>
    </location>
</feature>
<name>A0ABV5KPA9_9BACL</name>
<dbReference type="SUPFAM" id="SSF64518">
    <property type="entry name" value="Phase 1 flagellin"/>
    <property type="match status" value="1"/>
</dbReference>
<gene>
    <name evidence="7 12" type="primary">flgK</name>
    <name evidence="12" type="ORF">ACFFSY_14065</name>
</gene>
<sequence>MTSTFHGLETARRSLFAQQAALNTTGHNIGNANTEGYTRQTVNLTASKPMEAFGLQRSTAAGQIGTGVEYTSITRIREKFLDDQFRNENKSLGNYEIQQDVLEKLEKIMNEPSDTGIRTVMSNFYDAWSDLSKTPESADGRKIVREKALALTDAFNQTAKQLNDLKGDISENISIRVDQANAYLNNIAELNSSIQKIEALGNDANDLRDQRDLMTDKLSKIMNITVSHASNGYRIAMGGNELLNGSTVSPLSAETVATAYASGDLNSGELYGMVESRDKFVQGYISDLDNMVNSIANGEVEVTIPKGSVLPEGTTLNNVTYTGANRTLTADLTVKVNGLNGLHQLGYNFTSNSTGVAFFTKADGTTAGLTAESLRLNPEIEANANKIATSMRVSIGASSDTVIMGNNSMAVLFSQMRDGQFNFGNATDADLNTGDAYFRSVVGQLGVQAEEANRRLANQQSLVDQVESNRQSVSGVSLDEEMSNLIKFQHAYNAAARNMTTMDEMLDKIINGMGRVGL</sequence>
<reference evidence="12 13" key="1">
    <citation type="submission" date="2024-09" db="EMBL/GenBank/DDBJ databases">
        <authorList>
            <person name="Sun Q."/>
            <person name="Mori K."/>
        </authorList>
    </citation>
    <scope>NUCLEOTIDE SEQUENCE [LARGE SCALE GENOMIC DNA]</scope>
    <source>
        <strain evidence="12 13">TISTR 2452</strain>
    </source>
</reference>